<dbReference type="Pfam" id="PF04434">
    <property type="entry name" value="SWIM"/>
    <property type="match status" value="1"/>
</dbReference>
<protein>
    <recommendedName>
        <fullName evidence="1">SWIM-type domain-containing protein</fullName>
    </recommendedName>
</protein>
<evidence type="ECO:0000259" key="1">
    <source>
        <dbReference type="PROSITE" id="PS50966"/>
    </source>
</evidence>
<name>A0A3G5ABV3_9VIRU</name>
<dbReference type="GO" id="GO:0061630">
    <property type="term" value="F:ubiquitin protein ligase activity"/>
    <property type="evidence" value="ECO:0007669"/>
    <property type="project" value="InterPro"/>
</dbReference>
<dbReference type="InterPro" id="IPR039903">
    <property type="entry name" value="Zswim2"/>
</dbReference>
<dbReference type="PANTHER" id="PTHR21540:SF0">
    <property type="entry name" value="PHD FAMILY PROTEIN"/>
    <property type="match status" value="1"/>
</dbReference>
<dbReference type="GO" id="GO:0008270">
    <property type="term" value="F:zinc ion binding"/>
    <property type="evidence" value="ECO:0007669"/>
    <property type="project" value="InterPro"/>
</dbReference>
<evidence type="ECO:0000313" key="2">
    <source>
        <dbReference type="EMBL" id="AYV84670.1"/>
    </source>
</evidence>
<dbReference type="InterPro" id="IPR007527">
    <property type="entry name" value="Znf_SWIM"/>
</dbReference>
<sequence>MSFGELARKQRGIAQKLYLVETLEIKDEDVRKYVIMGSTGNVYTVTISNCPNCTCPDYMMRFVRCKHIFFVLIRIMKVEPGAVNKKKYLEGELKIMFSNIPEITKVLCVSSKAKEKYVKLAGGVVEKSDDVCPICLDDIKNGEEYEYCKAECGKCVHKGCFAMWCLKSEAKCLVCGSQWGVDKYVNLTI</sequence>
<dbReference type="SUPFAM" id="SSF57850">
    <property type="entry name" value="RING/U-box"/>
    <property type="match status" value="1"/>
</dbReference>
<dbReference type="PROSITE" id="PS50966">
    <property type="entry name" value="ZF_SWIM"/>
    <property type="match status" value="1"/>
</dbReference>
<dbReference type="InterPro" id="IPR013083">
    <property type="entry name" value="Znf_RING/FYVE/PHD"/>
</dbReference>
<organism evidence="2">
    <name type="scientific">Hyperionvirus sp</name>
    <dbReference type="NCBI Taxonomy" id="2487770"/>
    <lineage>
        <taxon>Viruses</taxon>
        <taxon>Varidnaviria</taxon>
        <taxon>Bamfordvirae</taxon>
        <taxon>Nucleocytoviricota</taxon>
        <taxon>Megaviricetes</taxon>
        <taxon>Imitervirales</taxon>
        <taxon>Mimiviridae</taxon>
        <taxon>Klosneuvirinae</taxon>
    </lineage>
</organism>
<dbReference type="EMBL" id="MK072415">
    <property type="protein sequence ID" value="AYV84670.1"/>
    <property type="molecule type" value="Genomic_DNA"/>
</dbReference>
<proteinExistence type="predicted"/>
<dbReference type="Gene3D" id="3.30.40.10">
    <property type="entry name" value="Zinc/RING finger domain, C3HC4 (zinc finger)"/>
    <property type="match status" value="1"/>
</dbReference>
<gene>
    <name evidence="2" type="ORF">Hyperionvirus33_13</name>
</gene>
<accession>A0A3G5ABV3</accession>
<dbReference type="PANTHER" id="PTHR21540">
    <property type="entry name" value="RING FINGER AND SWIM DOMAIN-CONTAINING PROTEIN 2"/>
    <property type="match status" value="1"/>
</dbReference>
<reference evidence="2" key="1">
    <citation type="submission" date="2018-10" db="EMBL/GenBank/DDBJ databases">
        <title>Hidden diversity of soil giant viruses.</title>
        <authorList>
            <person name="Schulz F."/>
            <person name="Alteio L."/>
            <person name="Goudeau D."/>
            <person name="Ryan E.M."/>
            <person name="Malmstrom R.R."/>
            <person name="Blanchard J."/>
            <person name="Woyke T."/>
        </authorList>
    </citation>
    <scope>NUCLEOTIDE SEQUENCE</scope>
    <source>
        <strain evidence="2">HYV1</strain>
    </source>
</reference>
<feature type="domain" description="SWIM-type" evidence="1">
    <location>
        <begin position="43"/>
        <end position="76"/>
    </location>
</feature>